<protein>
    <submittedName>
        <fullName evidence="1">TMV resistance protein N-like</fullName>
    </submittedName>
</protein>
<sequence>MRKLLKFDFSAAVDGEIKDRVAEIGVAEDEPHGKIGMAGSSGVRLAQLGAMVIDQRLPRAVEQVSMAMRAELGLAWAKLCVTGGIGPLGP</sequence>
<evidence type="ECO:0000313" key="2">
    <source>
        <dbReference type="Proteomes" id="UP000327157"/>
    </source>
</evidence>
<dbReference type="AlphaFoldDB" id="A0A5N5GJM7"/>
<reference evidence="2" key="2">
    <citation type="submission" date="2019-10" db="EMBL/GenBank/DDBJ databases">
        <title>A de novo genome assembly of a pear dwarfing rootstock.</title>
        <authorList>
            <person name="Wang F."/>
            <person name="Wang J."/>
            <person name="Li S."/>
            <person name="Zhang Y."/>
            <person name="Fang M."/>
            <person name="Ma L."/>
            <person name="Zhao Y."/>
            <person name="Jiang S."/>
        </authorList>
    </citation>
    <scope>NUCLEOTIDE SEQUENCE [LARGE SCALE GENOMIC DNA]</scope>
</reference>
<comment type="caution">
    <text evidence="1">The sequence shown here is derived from an EMBL/GenBank/DDBJ whole genome shotgun (WGS) entry which is preliminary data.</text>
</comment>
<name>A0A5N5GJM7_9ROSA</name>
<keyword evidence="2" id="KW-1185">Reference proteome</keyword>
<gene>
    <name evidence="1" type="ORF">D8674_021925</name>
</gene>
<dbReference type="Proteomes" id="UP000327157">
    <property type="component" value="Chromosome 3"/>
</dbReference>
<accession>A0A5N5GJM7</accession>
<organism evidence="1 2">
    <name type="scientific">Pyrus ussuriensis x Pyrus communis</name>
    <dbReference type="NCBI Taxonomy" id="2448454"/>
    <lineage>
        <taxon>Eukaryota</taxon>
        <taxon>Viridiplantae</taxon>
        <taxon>Streptophyta</taxon>
        <taxon>Embryophyta</taxon>
        <taxon>Tracheophyta</taxon>
        <taxon>Spermatophyta</taxon>
        <taxon>Magnoliopsida</taxon>
        <taxon>eudicotyledons</taxon>
        <taxon>Gunneridae</taxon>
        <taxon>Pentapetalae</taxon>
        <taxon>rosids</taxon>
        <taxon>fabids</taxon>
        <taxon>Rosales</taxon>
        <taxon>Rosaceae</taxon>
        <taxon>Amygdaloideae</taxon>
        <taxon>Maleae</taxon>
        <taxon>Pyrus</taxon>
    </lineage>
</organism>
<dbReference type="EMBL" id="SMOL01000402">
    <property type="protein sequence ID" value="KAB2615337.1"/>
    <property type="molecule type" value="Genomic_DNA"/>
</dbReference>
<reference evidence="1 2" key="3">
    <citation type="submission" date="2019-11" db="EMBL/GenBank/DDBJ databases">
        <title>A de novo genome assembly of a pear dwarfing rootstock.</title>
        <authorList>
            <person name="Wang F."/>
            <person name="Wang J."/>
            <person name="Li S."/>
            <person name="Zhang Y."/>
            <person name="Fang M."/>
            <person name="Ma L."/>
            <person name="Zhao Y."/>
            <person name="Jiang S."/>
        </authorList>
    </citation>
    <scope>NUCLEOTIDE SEQUENCE [LARGE SCALE GENOMIC DNA]</scope>
    <source>
        <strain evidence="1">S2</strain>
        <tissue evidence="1">Leaf</tissue>
    </source>
</reference>
<proteinExistence type="predicted"/>
<reference evidence="1 2" key="1">
    <citation type="submission" date="2019-09" db="EMBL/GenBank/DDBJ databases">
        <authorList>
            <person name="Ou C."/>
        </authorList>
    </citation>
    <scope>NUCLEOTIDE SEQUENCE [LARGE SCALE GENOMIC DNA]</scope>
    <source>
        <strain evidence="1">S2</strain>
        <tissue evidence="1">Leaf</tissue>
    </source>
</reference>
<evidence type="ECO:0000313" key="1">
    <source>
        <dbReference type="EMBL" id="KAB2615337.1"/>
    </source>
</evidence>